<evidence type="ECO:0000256" key="2">
    <source>
        <dbReference type="ARBA" id="ARBA00022448"/>
    </source>
</evidence>
<feature type="transmembrane region" description="Helical" evidence="7">
    <location>
        <begin position="303"/>
        <end position="324"/>
    </location>
</feature>
<dbReference type="Pfam" id="PF07690">
    <property type="entry name" value="MFS_1"/>
    <property type="match status" value="1"/>
</dbReference>
<keyword evidence="4 7" id="KW-0812">Transmembrane</keyword>
<name>A0A849A182_9ACTN</name>
<keyword evidence="2" id="KW-0813">Transport</keyword>
<evidence type="ECO:0000313" key="9">
    <source>
        <dbReference type="EMBL" id="NNG34794.1"/>
    </source>
</evidence>
<feature type="domain" description="Major facilitator superfamily (MFS) profile" evidence="8">
    <location>
        <begin position="8"/>
        <end position="449"/>
    </location>
</feature>
<keyword evidence="10" id="KW-1185">Reference proteome</keyword>
<evidence type="ECO:0000259" key="8">
    <source>
        <dbReference type="PROSITE" id="PS50850"/>
    </source>
</evidence>
<feature type="transmembrane region" description="Helical" evidence="7">
    <location>
        <begin position="74"/>
        <end position="91"/>
    </location>
</feature>
<evidence type="ECO:0000256" key="3">
    <source>
        <dbReference type="ARBA" id="ARBA00022475"/>
    </source>
</evidence>
<sequence>MTPRSLPPIVALALSSAITSLDFTIIYLAIPHIQTALHASVGDTQWVAAAYAVAYGGFLLLGGRLADAYGARRCFTMGLCLFGLSSVAGGLAPSLPVLITGRVGQGLGAAILFPATLAMLHQHYTRTAAKQRAVSVWAAAGSGGLIAGTVLGGLLTQLTSWRAVMLVNIPLVLATLLAARRAVAGPVGPASPRDAARHGISASSWVGSAAAAIVTASACLLMLRAGSWGLGSQTWAVLVTAATAACAARALAARTGFNLVPARVVAVPDVLAATIRGTVFMGAFGTVYYLLSLDLQTIRGISPLLAGAALIPGSVGGIFGSALANRLLHDHSPRSVSRAAMIAGGVGLAGVAAAVTAPLPVLLLALMIASVAQGVAYTSIFALAGSGVAPADQGVATGLAGTGQQVGSAVGLAVAALCVQATATTSAPQLGVVLTLAIGAAFLLLSGVAGRCGRRLLR</sequence>
<keyword evidence="6 7" id="KW-0472">Membrane</keyword>
<protein>
    <submittedName>
        <fullName evidence="9">MFS transporter</fullName>
    </submittedName>
</protein>
<dbReference type="AlphaFoldDB" id="A0A849A182"/>
<comment type="subcellular location">
    <subcellularLocation>
        <location evidence="1">Cell membrane</location>
        <topology evidence="1">Multi-pass membrane protein</topology>
    </subcellularLocation>
</comment>
<feature type="transmembrane region" description="Helical" evidence="7">
    <location>
        <begin position="45"/>
        <end position="62"/>
    </location>
</feature>
<keyword evidence="3" id="KW-1003">Cell membrane</keyword>
<reference evidence="9 10" key="1">
    <citation type="submission" date="2020-05" db="EMBL/GenBank/DDBJ databases">
        <title>Nakamurella sp. DB0629 isolated from air conditioner.</title>
        <authorList>
            <person name="Kim D.H."/>
            <person name="Kim D.-U."/>
        </authorList>
    </citation>
    <scope>NUCLEOTIDE SEQUENCE [LARGE SCALE GENOMIC DNA]</scope>
    <source>
        <strain evidence="9 10">DB0629</strain>
    </source>
</reference>
<feature type="transmembrane region" description="Helical" evidence="7">
    <location>
        <begin position="133"/>
        <end position="155"/>
    </location>
</feature>
<dbReference type="CDD" id="cd17321">
    <property type="entry name" value="MFS_MMR_MDR_like"/>
    <property type="match status" value="1"/>
</dbReference>
<feature type="transmembrane region" description="Helical" evidence="7">
    <location>
        <begin position="235"/>
        <end position="252"/>
    </location>
</feature>
<dbReference type="PANTHER" id="PTHR42718:SF46">
    <property type="entry name" value="BLR6921 PROTEIN"/>
    <property type="match status" value="1"/>
</dbReference>
<proteinExistence type="predicted"/>
<dbReference type="PROSITE" id="PS50850">
    <property type="entry name" value="MFS"/>
    <property type="match status" value="1"/>
</dbReference>
<feature type="transmembrane region" description="Helical" evidence="7">
    <location>
        <begin position="264"/>
        <end position="291"/>
    </location>
</feature>
<dbReference type="InterPro" id="IPR020846">
    <property type="entry name" value="MFS_dom"/>
</dbReference>
<organism evidence="9 10">
    <name type="scientific">Nakamurella aerolata</name>
    <dbReference type="NCBI Taxonomy" id="1656892"/>
    <lineage>
        <taxon>Bacteria</taxon>
        <taxon>Bacillati</taxon>
        <taxon>Actinomycetota</taxon>
        <taxon>Actinomycetes</taxon>
        <taxon>Nakamurellales</taxon>
        <taxon>Nakamurellaceae</taxon>
        <taxon>Nakamurella</taxon>
    </lineage>
</organism>
<feature type="transmembrane region" description="Helical" evidence="7">
    <location>
        <begin position="200"/>
        <end position="223"/>
    </location>
</feature>
<dbReference type="PANTHER" id="PTHR42718">
    <property type="entry name" value="MAJOR FACILITATOR SUPERFAMILY MULTIDRUG TRANSPORTER MFSC"/>
    <property type="match status" value="1"/>
</dbReference>
<dbReference type="Gene3D" id="1.20.1250.20">
    <property type="entry name" value="MFS general substrate transporter like domains"/>
    <property type="match status" value="1"/>
</dbReference>
<evidence type="ECO:0000256" key="4">
    <source>
        <dbReference type="ARBA" id="ARBA00022692"/>
    </source>
</evidence>
<feature type="transmembrane region" description="Helical" evidence="7">
    <location>
        <begin position="429"/>
        <end position="449"/>
    </location>
</feature>
<feature type="transmembrane region" description="Helical" evidence="7">
    <location>
        <begin position="336"/>
        <end position="355"/>
    </location>
</feature>
<evidence type="ECO:0000313" key="10">
    <source>
        <dbReference type="Proteomes" id="UP000562984"/>
    </source>
</evidence>
<dbReference type="InterPro" id="IPR011701">
    <property type="entry name" value="MFS"/>
</dbReference>
<feature type="transmembrane region" description="Helical" evidence="7">
    <location>
        <begin position="406"/>
        <end position="423"/>
    </location>
</feature>
<evidence type="ECO:0000256" key="7">
    <source>
        <dbReference type="SAM" id="Phobius"/>
    </source>
</evidence>
<dbReference type="Proteomes" id="UP000562984">
    <property type="component" value="Unassembled WGS sequence"/>
</dbReference>
<feature type="transmembrane region" description="Helical" evidence="7">
    <location>
        <begin position="9"/>
        <end position="30"/>
    </location>
</feature>
<comment type="caution">
    <text evidence="9">The sequence shown here is derived from an EMBL/GenBank/DDBJ whole genome shotgun (WGS) entry which is preliminary data.</text>
</comment>
<accession>A0A849A182</accession>
<dbReference type="InterPro" id="IPR036259">
    <property type="entry name" value="MFS_trans_sf"/>
</dbReference>
<dbReference type="GO" id="GO:0005886">
    <property type="term" value="C:plasma membrane"/>
    <property type="evidence" value="ECO:0007669"/>
    <property type="project" value="UniProtKB-SubCell"/>
</dbReference>
<evidence type="ECO:0000256" key="6">
    <source>
        <dbReference type="ARBA" id="ARBA00023136"/>
    </source>
</evidence>
<dbReference type="EMBL" id="JABEND010000002">
    <property type="protein sequence ID" value="NNG34794.1"/>
    <property type="molecule type" value="Genomic_DNA"/>
</dbReference>
<dbReference type="GO" id="GO:0022857">
    <property type="term" value="F:transmembrane transporter activity"/>
    <property type="evidence" value="ECO:0007669"/>
    <property type="project" value="InterPro"/>
</dbReference>
<dbReference type="Gene3D" id="1.20.1720.10">
    <property type="entry name" value="Multidrug resistance protein D"/>
    <property type="match status" value="1"/>
</dbReference>
<keyword evidence="5 7" id="KW-1133">Transmembrane helix</keyword>
<gene>
    <name evidence="9" type="ORF">HKD39_03455</name>
</gene>
<evidence type="ECO:0000256" key="1">
    <source>
        <dbReference type="ARBA" id="ARBA00004651"/>
    </source>
</evidence>
<evidence type="ECO:0000256" key="5">
    <source>
        <dbReference type="ARBA" id="ARBA00022989"/>
    </source>
</evidence>
<feature type="transmembrane region" description="Helical" evidence="7">
    <location>
        <begin position="361"/>
        <end position="385"/>
    </location>
</feature>
<dbReference type="RefSeq" id="WP_171198476.1">
    <property type="nucleotide sequence ID" value="NZ_JABEND010000002.1"/>
</dbReference>
<dbReference type="SUPFAM" id="SSF103473">
    <property type="entry name" value="MFS general substrate transporter"/>
    <property type="match status" value="1"/>
</dbReference>
<feature type="transmembrane region" description="Helical" evidence="7">
    <location>
        <begin position="103"/>
        <end position="121"/>
    </location>
</feature>
<feature type="transmembrane region" description="Helical" evidence="7">
    <location>
        <begin position="161"/>
        <end position="179"/>
    </location>
</feature>